<reference evidence="1" key="1">
    <citation type="submission" date="2023-10" db="EMBL/GenBank/DDBJ databases">
        <title>Characterization and genome sequence of Mycobacterium intracellulare ABSURDO, a novel pathogenic isolate with three colony morphotypes that vary in growth and acid-fastness.</title>
        <authorList>
            <person name="Jude B.A."/>
            <person name="Robinson R.T."/>
        </authorList>
    </citation>
    <scope>NUCLEOTIDE SEQUENCE</scope>
    <source>
        <strain evidence="1">ABSURDO Component B</strain>
    </source>
</reference>
<dbReference type="RefSeq" id="WP_317728581.1">
    <property type="nucleotide sequence ID" value="NZ_JAWLLC010000027.1"/>
</dbReference>
<evidence type="ECO:0008006" key="3">
    <source>
        <dbReference type="Google" id="ProtNLM"/>
    </source>
</evidence>
<evidence type="ECO:0000313" key="2">
    <source>
        <dbReference type="Proteomes" id="UP001187143"/>
    </source>
</evidence>
<protein>
    <recommendedName>
        <fullName evidence="3">Fur family transcriptional regulator</fullName>
    </recommendedName>
</protein>
<name>A0AAE4RKY3_MYCIT</name>
<proteinExistence type="predicted"/>
<accession>A0AAE4RKY3</accession>
<organism evidence="1 2">
    <name type="scientific">Mycobacterium intracellulare</name>
    <dbReference type="NCBI Taxonomy" id="1767"/>
    <lineage>
        <taxon>Bacteria</taxon>
        <taxon>Bacillati</taxon>
        <taxon>Actinomycetota</taxon>
        <taxon>Actinomycetes</taxon>
        <taxon>Mycobacteriales</taxon>
        <taxon>Mycobacteriaceae</taxon>
        <taxon>Mycobacterium</taxon>
        <taxon>Mycobacterium avium complex (MAC)</taxon>
    </lineage>
</organism>
<sequence length="91" mass="10222">MNAEQLRGYLLEVLTAASAPISTTQARLAVIETHRRGGRPVVTEEVYRALVILAQRGAVRRAADRPGRAVHWELNRSHLWRQAALSTERKP</sequence>
<dbReference type="AlphaFoldDB" id="A0AAE4RKY3"/>
<dbReference type="EMBL" id="JAWLLD010000029">
    <property type="protein sequence ID" value="MDV7014856.1"/>
    <property type="molecule type" value="Genomic_DNA"/>
</dbReference>
<comment type="caution">
    <text evidence="1">The sequence shown here is derived from an EMBL/GenBank/DDBJ whole genome shotgun (WGS) entry which is preliminary data.</text>
</comment>
<evidence type="ECO:0000313" key="1">
    <source>
        <dbReference type="EMBL" id="MDV7014856.1"/>
    </source>
</evidence>
<dbReference type="Proteomes" id="UP001187143">
    <property type="component" value="Unassembled WGS sequence"/>
</dbReference>
<gene>
    <name evidence="1" type="ORF">R4F53_21455</name>
</gene>